<protein>
    <submittedName>
        <fullName evidence="4">AAA+ superfamily predicted ATPase</fullName>
    </submittedName>
</protein>
<evidence type="ECO:0000256" key="1">
    <source>
        <dbReference type="ARBA" id="ARBA00022741"/>
    </source>
</evidence>
<evidence type="ECO:0000313" key="4">
    <source>
        <dbReference type="EMBL" id="MDQ0479398.1"/>
    </source>
</evidence>
<dbReference type="InterPro" id="IPR003959">
    <property type="entry name" value="ATPase_AAA_core"/>
</dbReference>
<evidence type="ECO:0000256" key="2">
    <source>
        <dbReference type="ARBA" id="ARBA00022840"/>
    </source>
</evidence>
<feature type="domain" description="ATPase AAA-type core" evidence="3">
    <location>
        <begin position="272"/>
        <end position="340"/>
    </location>
</feature>
<proteinExistence type="predicted"/>
<keyword evidence="5" id="KW-1185">Reference proteome</keyword>
<dbReference type="Gene3D" id="1.10.8.60">
    <property type="match status" value="1"/>
</dbReference>
<accession>A0ABU0JQQ4</accession>
<dbReference type="Pfam" id="PF00004">
    <property type="entry name" value="AAA"/>
    <property type="match status" value="1"/>
</dbReference>
<organism evidence="4 5">
    <name type="scientific">Hathewaya limosa</name>
    <name type="common">Clostridium limosum</name>
    <dbReference type="NCBI Taxonomy" id="1536"/>
    <lineage>
        <taxon>Bacteria</taxon>
        <taxon>Bacillati</taxon>
        <taxon>Bacillota</taxon>
        <taxon>Clostridia</taxon>
        <taxon>Eubacteriales</taxon>
        <taxon>Clostridiaceae</taxon>
        <taxon>Hathewaya</taxon>
    </lineage>
</organism>
<dbReference type="RefSeq" id="WP_307355461.1">
    <property type="nucleotide sequence ID" value="NZ_BAAACJ010000032.1"/>
</dbReference>
<dbReference type="Proteomes" id="UP001224418">
    <property type="component" value="Unassembled WGS sequence"/>
</dbReference>
<sequence length="466" mass="54674">MLDKEIIKKISLYIDAQYPVIHLDTYEDIRIDRILNKVCKEYEVYEYNSSNGLMDFKKKACIKEDIKDLEVILDYFNKLNPSILNGKVLVIKDIKQYFSNHNIILKLENLVKLVLKGIDFKIFLSGVISEFPEEIKEYITTVKFRSMNIYEIQEVINNFILEYNIEFVDNHFIEELCVLLKGFTEYEIENVLSLAYVTYGELSYKVKDLILSEKINITEKSNIFTLINDKVSFDEIGGLHRLKIWIKNKSIIYDEICTKKPTEINIDIPKGVCIVGDAGSGKSSFVKATSKLFNIPLLKLDNMKLKQMRFNKGGVVYRIDKIISYLERFSPCVLWINEIELDDKYFIKYLLEIIKEKQIFVFTMITSENKENQFKDFILKKLVDDIFILEPLNEKERTEILNIHLKKRFKDINNIDINYISKITEGLNGVLIEKIVKDALENSIIEDKENINTEDIVEIVNYNKLK</sequence>
<dbReference type="InterPro" id="IPR052381">
    <property type="entry name" value="AAA_domain_protein"/>
</dbReference>
<dbReference type="SUPFAM" id="SSF52540">
    <property type="entry name" value="P-loop containing nucleoside triphosphate hydrolases"/>
    <property type="match status" value="1"/>
</dbReference>
<evidence type="ECO:0000313" key="5">
    <source>
        <dbReference type="Proteomes" id="UP001224418"/>
    </source>
</evidence>
<dbReference type="EMBL" id="JAUSWN010000007">
    <property type="protein sequence ID" value="MDQ0479398.1"/>
    <property type="molecule type" value="Genomic_DNA"/>
</dbReference>
<dbReference type="PANTHER" id="PTHR42960">
    <property type="entry name" value="YCF46 PROTEIN"/>
    <property type="match status" value="1"/>
</dbReference>
<dbReference type="Gene3D" id="3.40.50.300">
    <property type="entry name" value="P-loop containing nucleotide triphosphate hydrolases"/>
    <property type="match status" value="1"/>
</dbReference>
<keyword evidence="1" id="KW-0547">Nucleotide-binding</keyword>
<dbReference type="InterPro" id="IPR027417">
    <property type="entry name" value="P-loop_NTPase"/>
</dbReference>
<reference evidence="4 5" key="1">
    <citation type="submission" date="2023-07" db="EMBL/GenBank/DDBJ databases">
        <title>Genomic Encyclopedia of Type Strains, Phase IV (KMG-IV): sequencing the most valuable type-strain genomes for metagenomic binning, comparative biology and taxonomic classification.</title>
        <authorList>
            <person name="Goeker M."/>
        </authorList>
    </citation>
    <scope>NUCLEOTIDE SEQUENCE [LARGE SCALE GENOMIC DNA]</scope>
    <source>
        <strain evidence="4 5">DSM 1400</strain>
    </source>
</reference>
<evidence type="ECO:0000259" key="3">
    <source>
        <dbReference type="Pfam" id="PF00004"/>
    </source>
</evidence>
<gene>
    <name evidence="4" type="ORF">QOZ93_001139</name>
</gene>
<comment type="caution">
    <text evidence="4">The sequence shown here is derived from an EMBL/GenBank/DDBJ whole genome shotgun (WGS) entry which is preliminary data.</text>
</comment>
<keyword evidence="2" id="KW-0067">ATP-binding</keyword>
<dbReference type="PANTHER" id="PTHR42960:SF1">
    <property type="entry name" value="YCF46 PROTEIN"/>
    <property type="match status" value="1"/>
</dbReference>
<name>A0ABU0JQQ4_HATLI</name>